<dbReference type="SUPFAM" id="SSF56112">
    <property type="entry name" value="Protein kinase-like (PK-like)"/>
    <property type="match status" value="1"/>
</dbReference>
<name>A0A182QT71_9DIPT</name>
<evidence type="ECO:0000313" key="3">
    <source>
        <dbReference type="Proteomes" id="UP000075886"/>
    </source>
</evidence>
<feature type="domain" description="CHK kinase-like" evidence="1">
    <location>
        <begin position="133"/>
        <end position="336"/>
    </location>
</feature>
<evidence type="ECO:0000259" key="1">
    <source>
        <dbReference type="SMART" id="SM00587"/>
    </source>
</evidence>
<dbReference type="VEuPathDB" id="VectorBase:AFAF016352"/>
<sequence length="422" mass="48585">MSSMEGSHQEHQLPSYLTETLIKRSLEHDLQRPVTVDRFTAGPATAAGDNYLSDVFWIRVEYDGGASEKRLIAKCMPDVGDRGATLDTLDAFRKESETFQQLLPTFSQLVSIDGWEQFGAKCYYATTEPVRTIVFEDLKVLGFRMYERTQGGLDFDHMALVMRKIAKFHAASMLYANQCPENARHLAERYAYGFHNPSEDPDESRVLHAFQKGLEKFLSVASGWPELEPAVLRQLKLLQPTFTRRIADSVRGRQAGARYEVLNHGDLWSNNMMFRYENGTTVREIMFVDYQLSVYGSPGLDLVYTLYNCPQKDVRQNRIEELLQVYHRTLRDTLKHGHYESLPTFDDVKEEFSRNEFFGLICSIVLLPIMLMERTPNLDLSFDAFFQEEHGDRVRDIQYNGATYRAAVVPILHNLLARGYIQ</sequence>
<dbReference type="PANTHER" id="PTHR11012">
    <property type="entry name" value="PROTEIN KINASE-LIKE DOMAIN-CONTAINING"/>
    <property type="match status" value="1"/>
</dbReference>
<keyword evidence="3" id="KW-1185">Reference proteome</keyword>
<dbReference type="AlphaFoldDB" id="A0A182QT71"/>
<dbReference type="EnsemblMetazoa" id="AFAF016352-RA">
    <property type="protein sequence ID" value="AFAF016352-PA"/>
    <property type="gene ID" value="AFAF016352"/>
</dbReference>
<dbReference type="PANTHER" id="PTHR11012:SF56">
    <property type="entry name" value="CHK KINASE-LIKE DOMAIN-CONTAINING PROTEIN-RELATED"/>
    <property type="match status" value="1"/>
</dbReference>
<reference evidence="2" key="2">
    <citation type="submission" date="2020-05" db="UniProtKB">
        <authorList>
            <consortium name="EnsemblMetazoa"/>
        </authorList>
    </citation>
    <scope>IDENTIFICATION</scope>
    <source>
        <strain evidence="2">FAR1</strain>
    </source>
</reference>
<dbReference type="InterPro" id="IPR004119">
    <property type="entry name" value="EcKL"/>
</dbReference>
<dbReference type="InterPro" id="IPR015897">
    <property type="entry name" value="CHK_kinase-like"/>
</dbReference>
<proteinExistence type="predicted"/>
<dbReference type="Pfam" id="PF02958">
    <property type="entry name" value="EcKL"/>
    <property type="match status" value="1"/>
</dbReference>
<dbReference type="Gene3D" id="3.90.1200.10">
    <property type="match status" value="1"/>
</dbReference>
<dbReference type="STRING" id="69004.A0A182QT71"/>
<organism evidence="2 3">
    <name type="scientific">Anopheles farauti</name>
    <dbReference type="NCBI Taxonomy" id="69004"/>
    <lineage>
        <taxon>Eukaryota</taxon>
        <taxon>Metazoa</taxon>
        <taxon>Ecdysozoa</taxon>
        <taxon>Arthropoda</taxon>
        <taxon>Hexapoda</taxon>
        <taxon>Insecta</taxon>
        <taxon>Pterygota</taxon>
        <taxon>Neoptera</taxon>
        <taxon>Endopterygota</taxon>
        <taxon>Diptera</taxon>
        <taxon>Nematocera</taxon>
        <taxon>Culicoidea</taxon>
        <taxon>Culicidae</taxon>
        <taxon>Anophelinae</taxon>
        <taxon>Anopheles</taxon>
    </lineage>
</organism>
<dbReference type="InterPro" id="IPR011009">
    <property type="entry name" value="Kinase-like_dom_sf"/>
</dbReference>
<protein>
    <recommendedName>
        <fullName evidence="1">CHK kinase-like domain-containing protein</fullName>
    </recommendedName>
</protein>
<reference evidence="3" key="1">
    <citation type="submission" date="2014-01" db="EMBL/GenBank/DDBJ databases">
        <title>The Genome Sequence of Anopheles farauti FAR1 (V2).</title>
        <authorList>
            <consortium name="The Broad Institute Genomics Platform"/>
            <person name="Neafsey D.E."/>
            <person name="Besansky N."/>
            <person name="Howell P."/>
            <person name="Walton C."/>
            <person name="Young S.K."/>
            <person name="Zeng Q."/>
            <person name="Gargeya S."/>
            <person name="Fitzgerald M."/>
            <person name="Haas B."/>
            <person name="Abouelleil A."/>
            <person name="Allen A.W."/>
            <person name="Alvarado L."/>
            <person name="Arachchi H.M."/>
            <person name="Berlin A.M."/>
            <person name="Chapman S.B."/>
            <person name="Gainer-Dewar J."/>
            <person name="Goldberg J."/>
            <person name="Griggs A."/>
            <person name="Gujja S."/>
            <person name="Hansen M."/>
            <person name="Howarth C."/>
            <person name="Imamovic A."/>
            <person name="Ireland A."/>
            <person name="Larimer J."/>
            <person name="McCowan C."/>
            <person name="Murphy C."/>
            <person name="Pearson M."/>
            <person name="Poon T.W."/>
            <person name="Priest M."/>
            <person name="Roberts A."/>
            <person name="Saif S."/>
            <person name="Shea T."/>
            <person name="Sisk P."/>
            <person name="Sykes S."/>
            <person name="Wortman J."/>
            <person name="Nusbaum C."/>
            <person name="Birren B."/>
        </authorList>
    </citation>
    <scope>NUCLEOTIDE SEQUENCE [LARGE SCALE GENOMIC DNA]</scope>
    <source>
        <strain evidence="3">FAR1</strain>
    </source>
</reference>
<dbReference type="EMBL" id="AXCN02000666">
    <property type="status" value="NOT_ANNOTATED_CDS"/>
    <property type="molecule type" value="Genomic_DNA"/>
</dbReference>
<evidence type="ECO:0000313" key="2">
    <source>
        <dbReference type="EnsemblMetazoa" id="AFAF016352-PA"/>
    </source>
</evidence>
<dbReference type="Proteomes" id="UP000075886">
    <property type="component" value="Unassembled WGS sequence"/>
</dbReference>
<dbReference type="SMART" id="SM00587">
    <property type="entry name" value="CHK"/>
    <property type="match status" value="1"/>
</dbReference>
<accession>A0A182QT71</accession>